<evidence type="ECO:0000256" key="1">
    <source>
        <dbReference type="SAM" id="Phobius"/>
    </source>
</evidence>
<feature type="transmembrane region" description="Helical" evidence="1">
    <location>
        <begin position="247"/>
        <end position="265"/>
    </location>
</feature>
<dbReference type="GO" id="GO:0005509">
    <property type="term" value="F:calcium ion binding"/>
    <property type="evidence" value="ECO:0007669"/>
    <property type="project" value="InterPro"/>
</dbReference>
<keyword evidence="1" id="KW-0812">Transmembrane</keyword>
<feature type="transmembrane region" description="Helical" evidence="1">
    <location>
        <begin position="277"/>
        <end position="296"/>
    </location>
</feature>
<dbReference type="RefSeq" id="WP_088921279.1">
    <property type="nucleotide sequence ID" value="NZ_CP018632.1"/>
</dbReference>
<gene>
    <name evidence="4" type="ORF">IMCC3135_32340</name>
</gene>
<dbReference type="PROSITE" id="PS50222">
    <property type="entry name" value="EF_HAND_2"/>
    <property type="match status" value="1"/>
</dbReference>
<keyword evidence="1" id="KW-0472">Membrane</keyword>
<feature type="signal peptide" evidence="2">
    <location>
        <begin position="1"/>
        <end position="28"/>
    </location>
</feature>
<keyword evidence="5" id="KW-1185">Reference proteome</keyword>
<evidence type="ECO:0000313" key="5">
    <source>
        <dbReference type="Proteomes" id="UP000250079"/>
    </source>
</evidence>
<sequence>MPLLSSSAVTRAAFALLLILSSIGSANAHLMVAQQGTLNIVEGGAFMVLSLPTSAFSKFDDNGDNKLSREEFSTHQASLNSAVEDGINLRQGGQSKELQGLMLTPVFDEQKPQEPASQMIAMGRFVLSETAAPLEFDLQIFGTGSTESTQQVTVSRPADGRRQLLVFSAKSPTHALMASGWSTFTDYVTLGAEHIVFGFDHLLFLLVVLVTGWGWRHILLALSIFTLGHALTLTITSFYNLSLNPALIEPAIAATIVGMAALDLFNRHRNRKASAWIRLSAVFICALIHGLGLASALSDRGLNSEYLLSSLAGFNLGIEAGQLMVASLLALVAVAIVRLRGNAGLELARHSASLLAIVMGSFWFVQRVI</sequence>
<dbReference type="InterPro" id="IPR002048">
    <property type="entry name" value="EF_hand_dom"/>
</dbReference>
<name>A0A2Z2NYY9_9GAMM</name>
<keyword evidence="1" id="KW-1133">Transmembrane helix</keyword>
<organism evidence="4 5">
    <name type="scientific">Granulosicoccus antarcticus IMCC3135</name>
    <dbReference type="NCBI Taxonomy" id="1192854"/>
    <lineage>
        <taxon>Bacteria</taxon>
        <taxon>Pseudomonadati</taxon>
        <taxon>Pseudomonadota</taxon>
        <taxon>Gammaproteobacteria</taxon>
        <taxon>Chromatiales</taxon>
        <taxon>Granulosicoccaceae</taxon>
        <taxon>Granulosicoccus</taxon>
    </lineage>
</organism>
<dbReference type="InterPro" id="IPR032809">
    <property type="entry name" value="Put_HupE_UreJ"/>
</dbReference>
<feature type="transmembrane region" description="Helical" evidence="1">
    <location>
        <begin position="316"/>
        <end position="335"/>
    </location>
</feature>
<dbReference type="Proteomes" id="UP000250079">
    <property type="component" value="Chromosome"/>
</dbReference>
<dbReference type="PROSITE" id="PS00018">
    <property type="entry name" value="EF_HAND_1"/>
    <property type="match status" value="1"/>
</dbReference>
<dbReference type="EMBL" id="CP018632">
    <property type="protein sequence ID" value="ASJ76513.1"/>
    <property type="molecule type" value="Genomic_DNA"/>
</dbReference>
<dbReference type="KEGG" id="gai:IMCC3135_32340"/>
<protein>
    <recommendedName>
        <fullName evidence="3">EF-hand domain-containing protein</fullName>
    </recommendedName>
</protein>
<evidence type="ECO:0000313" key="4">
    <source>
        <dbReference type="EMBL" id="ASJ76513.1"/>
    </source>
</evidence>
<dbReference type="AlphaFoldDB" id="A0A2Z2NYY9"/>
<reference evidence="4 5" key="1">
    <citation type="submission" date="2016-12" db="EMBL/GenBank/DDBJ databases">
        <authorList>
            <person name="Song W.-J."/>
            <person name="Kurnit D.M."/>
        </authorList>
    </citation>
    <scope>NUCLEOTIDE SEQUENCE [LARGE SCALE GENOMIC DNA]</scope>
    <source>
        <strain evidence="4 5">IMCC3135</strain>
    </source>
</reference>
<feature type="domain" description="EF-hand" evidence="3">
    <location>
        <begin position="55"/>
        <end position="82"/>
    </location>
</feature>
<feature type="chain" id="PRO_5016333032" description="EF-hand domain-containing protein" evidence="2">
    <location>
        <begin position="29"/>
        <end position="369"/>
    </location>
</feature>
<keyword evidence="2" id="KW-0732">Signal</keyword>
<dbReference type="Pfam" id="PF13795">
    <property type="entry name" value="HupE_UreJ_2"/>
    <property type="match status" value="1"/>
</dbReference>
<evidence type="ECO:0000259" key="3">
    <source>
        <dbReference type="PROSITE" id="PS50222"/>
    </source>
</evidence>
<accession>A0A2Z2NYY9</accession>
<proteinExistence type="predicted"/>
<dbReference type="OrthoDB" id="9808870at2"/>
<dbReference type="InterPro" id="IPR018247">
    <property type="entry name" value="EF_Hand_1_Ca_BS"/>
</dbReference>
<evidence type="ECO:0000256" key="2">
    <source>
        <dbReference type="SAM" id="SignalP"/>
    </source>
</evidence>